<evidence type="ECO:0000256" key="4">
    <source>
        <dbReference type="ARBA" id="ARBA00022679"/>
    </source>
</evidence>
<dbReference type="InterPro" id="IPR050736">
    <property type="entry name" value="Sensor_HK_Regulatory"/>
</dbReference>
<evidence type="ECO:0000256" key="5">
    <source>
        <dbReference type="ARBA" id="ARBA00022777"/>
    </source>
</evidence>
<dbReference type="PANTHER" id="PTHR43711:SF31">
    <property type="entry name" value="HISTIDINE KINASE"/>
    <property type="match status" value="1"/>
</dbReference>
<evidence type="ECO:0000256" key="7">
    <source>
        <dbReference type="SAM" id="Coils"/>
    </source>
</evidence>
<organism evidence="9 10">
    <name type="scientific">Duganella levis</name>
    <dbReference type="NCBI Taxonomy" id="2692169"/>
    <lineage>
        <taxon>Bacteria</taxon>
        <taxon>Pseudomonadati</taxon>
        <taxon>Pseudomonadota</taxon>
        <taxon>Betaproteobacteria</taxon>
        <taxon>Burkholderiales</taxon>
        <taxon>Oxalobacteraceae</taxon>
        <taxon>Telluria group</taxon>
        <taxon>Duganella</taxon>
    </lineage>
</organism>
<dbReference type="InterPro" id="IPR004358">
    <property type="entry name" value="Sig_transdc_His_kin-like_C"/>
</dbReference>
<comment type="catalytic activity">
    <reaction evidence="1">
        <text>ATP + protein L-histidine = ADP + protein N-phospho-L-histidine.</text>
        <dbReference type="EC" id="2.7.13.3"/>
    </reaction>
</comment>
<keyword evidence="4" id="KW-0808">Transferase</keyword>
<dbReference type="CDD" id="cd00082">
    <property type="entry name" value="HisKA"/>
    <property type="match status" value="1"/>
</dbReference>
<dbReference type="Gene3D" id="3.30.565.10">
    <property type="entry name" value="Histidine kinase-like ATPase, C-terminal domain"/>
    <property type="match status" value="1"/>
</dbReference>
<evidence type="ECO:0000313" key="10">
    <source>
        <dbReference type="Proteomes" id="UP000642144"/>
    </source>
</evidence>
<dbReference type="Gene3D" id="1.10.287.130">
    <property type="match status" value="1"/>
</dbReference>
<dbReference type="EMBL" id="WWCT01000012">
    <property type="protein sequence ID" value="MYN27914.1"/>
    <property type="molecule type" value="Genomic_DNA"/>
</dbReference>
<reference evidence="9 10" key="1">
    <citation type="submission" date="2019-12" db="EMBL/GenBank/DDBJ databases">
        <title>Novel species isolated from a subtropical stream in China.</title>
        <authorList>
            <person name="Lu H."/>
        </authorList>
    </citation>
    <scope>NUCLEOTIDE SEQUENCE [LARGE SCALE GENOMIC DNA]</scope>
    <source>
        <strain evidence="9 10">CY42W</strain>
    </source>
</reference>
<dbReference type="GO" id="GO:0016301">
    <property type="term" value="F:kinase activity"/>
    <property type="evidence" value="ECO:0007669"/>
    <property type="project" value="UniProtKB-KW"/>
</dbReference>
<dbReference type="InterPro" id="IPR036097">
    <property type="entry name" value="HisK_dim/P_sf"/>
</dbReference>
<evidence type="ECO:0000256" key="2">
    <source>
        <dbReference type="ARBA" id="ARBA00012438"/>
    </source>
</evidence>
<protein>
    <recommendedName>
        <fullName evidence="2">histidine kinase</fullName>
        <ecNumber evidence="2">2.7.13.3</ecNumber>
    </recommendedName>
</protein>
<evidence type="ECO:0000256" key="3">
    <source>
        <dbReference type="ARBA" id="ARBA00022553"/>
    </source>
</evidence>
<keyword evidence="7" id="KW-0175">Coiled coil</keyword>
<dbReference type="SUPFAM" id="SSF55874">
    <property type="entry name" value="ATPase domain of HSP90 chaperone/DNA topoisomerase II/histidine kinase"/>
    <property type="match status" value="1"/>
</dbReference>
<dbReference type="InterPro" id="IPR003661">
    <property type="entry name" value="HisK_dim/P_dom"/>
</dbReference>
<accession>A0ABW9W2J3</accession>
<feature type="coiled-coil region" evidence="7">
    <location>
        <begin position="154"/>
        <end position="192"/>
    </location>
</feature>
<dbReference type="SMART" id="SM00388">
    <property type="entry name" value="HisKA"/>
    <property type="match status" value="1"/>
</dbReference>
<keyword evidence="10" id="KW-1185">Reference proteome</keyword>
<dbReference type="EC" id="2.7.13.3" evidence="2"/>
<dbReference type="Pfam" id="PF02518">
    <property type="entry name" value="HATPase_c"/>
    <property type="match status" value="1"/>
</dbReference>
<dbReference type="Proteomes" id="UP000642144">
    <property type="component" value="Unassembled WGS sequence"/>
</dbReference>
<dbReference type="PRINTS" id="PR00344">
    <property type="entry name" value="BCTRLSENSOR"/>
</dbReference>
<dbReference type="PANTHER" id="PTHR43711">
    <property type="entry name" value="TWO-COMPONENT HISTIDINE KINASE"/>
    <property type="match status" value="1"/>
</dbReference>
<proteinExistence type="predicted"/>
<gene>
    <name evidence="9" type="ORF">GTP69_16000</name>
</gene>
<name>A0ABW9W2J3_9BURK</name>
<comment type="caution">
    <text evidence="9">The sequence shown here is derived from an EMBL/GenBank/DDBJ whole genome shotgun (WGS) entry which is preliminary data.</text>
</comment>
<dbReference type="SMART" id="SM00387">
    <property type="entry name" value="HATPase_c"/>
    <property type="match status" value="1"/>
</dbReference>
<dbReference type="Pfam" id="PF00512">
    <property type="entry name" value="HisKA"/>
    <property type="match status" value="1"/>
</dbReference>
<dbReference type="InterPro" id="IPR003594">
    <property type="entry name" value="HATPase_dom"/>
</dbReference>
<dbReference type="SUPFAM" id="SSF47384">
    <property type="entry name" value="Homodimeric domain of signal transducing histidine kinase"/>
    <property type="match status" value="1"/>
</dbReference>
<dbReference type="RefSeq" id="WP_161055786.1">
    <property type="nucleotide sequence ID" value="NZ_WWCT01000012.1"/>
</dbReference>
<dbReference type="InterPro" id="IPR036890">
    <property type="entry name" value="HATPase_C_sf"/>
</dbReference>
<dbReference type="InterPro" id="IPR005467">
    <property type="entry name" value="His_kinase_dom"/>
</dbReference>
<dbReference type="CDD" id="cd16922">
    <property type="entry name" value="HATPase_EvgS-ArcB-TorS-like"/>
    <property type="match status" value="1"/>
</dbReference>
<dbReference type="PROSITE" id="PS50109">
    <property type="entry name" value="HIS_KIN"/>
    <property type="match status" value="1"/>
</dbReference>
<keyword evidence="3" id="KW-0597">Phosphoprotein</keyword>
<feature type="domain" description="Histidine kinase" evidence="8">
    <location>
        <begin position="223"/>
        <end position="441"/>
    </location>
</feature>
<sequence>MSFVRILQVNIGSTPDLVAVRQRARQVAGLLNFGVQDQVRIATAVSEVARCAYGRLEGGRATFAVNVREQPAQLKVIISAEGAERPQAAVEGEAATPQLEAARVTAQRLMDDCTIISATPLELKVEMNKSLPAQPGRVSVDLAQVSAQLVATPIQSTYSEIEQQNRELAQALAELRERQDDLLALTRELEDTNRGVVALYAEIEEKAERLRKADEMKSRFLSNTSHELRTPLSSIRALTKLLLDRMDGPLTEEQERQVAFIASAAGDLSELVNDLLDLAKIEAGKVEVTMAPIQIGEMFSALKGMLRPLTRNAPVELVFVDPPPLALTSDEGKLTQILRNFISNALKFTEEGQVVVQLLDEGENSVTFAVTDSGIGISPENQQLIFEEFSQIAHPLQRRAKGTGLGLPLCRKLATLLGGTVDVSSAEGSGSTFYLRLPVASP</sequence>
<evidence type="ECO:0000256" key="6">
    <source>
        <dbReference type="ARBA" id="ARBA00023012"/>
    </source>
</evidence>
<evidence type="ECO:0000256" key="1">
    <source>
        <dbReference type="ARBA" id="ARBA00000085"/>
    </source>
</evidence>
<keyword evidence="5 9" id="KW-0418">Kinase</keyword>
<evidence type="ECO:0000259" key="8">
    <source>
        <dbReference type="PROSITE" id="PS50109"/>
    </source>
</evidence>
<evidence type="ECO:0000313" key="9">
    <source>
        <dbReference type="EMBL" id="MYN27914.1"/>
    </source>
</evidence>
<keyword evidence="6" id="KW-0902">Two-component regulatory system</keyword>